<dbReference type="InterPro" id="IPR007296">
    <property type="entry name" value="DUF403"/>
</dbReference>
<evidence type="ECO:0000313" key="2">
    <source>
        <dbReference type="EMBL" id="URN92490.1"/>
    </source>
</evidence>
<gene>
    <name evidence="2" type="ORF">NAG76_11315</name>
</gene>
<proteinExistence type="predicted"/>
<dbReference type="InterPro" id="IPR051680">
    <property type="entry name" value="ATP-dep_Glu-Cys_Ligase-2"/>
</dbReference>
<feature type="domain" description="DUF403" evidence="1">
    <location>
        <begin position="1"/>
        <end position="318"/>
    </location>
</feature>
<dbReference type="PANTHER" id="PTHR34595:SF7">
    <property type="entry name" value="SLL1039 PROTEIN"/>
    <property type="match status" value="1"/>
</dbReference>
<accession>A0A9J6Z8U9</accession>
<dbReference type="Proteomes" id="UP001056756">
    <property type="component" value="Chromosome"/>
</dbReference>
<reference evidence="2" key="1">
    <citation type="submission" date="2022-05" db="EMBL/GenBank/DDBJ databases">
        <title>Novel bacterial taxa in a minimal lignocellulolytic consortium and its capacity to transform plastics disclosed by genome-resolved metagenomics.</title>
        <authorList>
            <person name="Rodriguez C.A.D."/>
            <person name="Diaz-Garcia L."/>
            <person name="Herrera K."/>
            <person name="Tarazona N.A."/>
            <person name="Sproer C."/>
            <person name="Overmann J."/>
            <person name="Jimenez D.J."/>
        </authorList>
    </citation>
    <scope>NUCLEOTIDE SEQUENCE</scope>
    <source>
        <strain evidence="2">MAG5</strain>
    </source>
</reference>
<protein>
    <submittedName>
        <fullName evidence="2">Alpha-E domain-containing protein</fullName>
    </submittedName>
</protein>
<dbReference type="KEGG" id="plig:NAG76_11315"/>
<dbReference type="AlphaFoldDB" id="A0A9J6Z8U9"/>
<dbReference type="EMBL" id="CP097899">
    <property type="protein sequence ID" value="URN92490.1"/>
    <property type="molecule type" value="Genomic_DNA"/>
</dbReference>
<organism evidence="2 3">
    <name type="scientific">Candidatus Pristimantibacillus lignocellulolyticus</name>
    <dbReference type="NCBI Taxonomy" id="2994561"/>
    <lineage>
        <taxon>Bacteria</taxon>
        <taxon>Bacillati</taxon>
        <taxon>Bacillota</taxon>
        <taxon>Bacilli</taxon>
        <taxon>Bacillales</taxon>
        <taxon>Paenibacillaceae</taxon>
        <taxon>Candidatus Pristimantibacillus</taxon>
    </lineage>
</organism>
<name>A0A9J6Z8U9_9BACL</name>
<dbReference type="PANTHER" id="PTHR34595">
    <property type="entry name" value="BLR5612 PROTEIN"/>
    <property type="match status" value="1"/>
</dbReference>
<sequence length="325" mass="38425">MLNRTAEALFWIGRYMERVENHARLIDVYYHLQQDEFNKGSNHSNDNDKWMRIVDALGSRTMYEQSYKEYNEQLVLFYATLDRDNMNSLVSCVSHARNNLRTLREQAPTEMWDVMNSFYLWLREQQADGLLHESPHQFLGQIKNWSNMFAGCIHSVMSRQNEWYFIECGRYLERSENTLRILCTVEGYACKANALQTDSYSYLQAVLKSVSGYQTYRRQYADRITVPEIFEFVIMNPTFPRSIHFAFHQLVLNIRSLELYDKPLKVAHDRIVRKLSKMIAELDCLEVNEIYNEDEEKLTAQLLQSCQWIGDEFAQTFFLIGEVSA</sequence>
<evidence type="ECO:0000313" key="3">
    <source>
        <dbReference type="Proteomes" id="UP001056756"/>
    </source>
</evidence>
<evidence type="ECO:0000259" key="1">
    <source>
        <dbReference type="Pfam" id="PF04168"/>
    </source>
</evidence>
<dbReference type="Pfam" id="PF04168">
    <property type="entry name" value="Alpha-E"/>
    <property type="match status" value="1"/>
</dbReference>